<dbReference type="PROSITE" id="PS50011">
    <property type="entry name" value="PROTEIN_KINASE_DOM"/>
    <property type="match status" value="1"/>
</dbReference>
<feature type="domain" description="Protein kinase" evidence="2">
    <location>
        <begin position="43"/>
        <end position="309"/>
    </location>
</feature>
<feature type="transmembrane region" description="Helical" evidence="1">
    <location>
        <begin position="564"/>
        <end position="585"/>
    </location>
</feature>
<accession>A0A8T0IZS5</accession>
<dbReference type="PANTHER" id="PTHR44329">
    <property type="entry name" value="SERINE/THREONINE-PROTEIN KINASE TNNI3K-RELATED"/>
    <property type="match status" value="1"/>
</dbReference>
<comment type="caution">
    <text evidence="3">The sequence shown here is derived from an EMBL/GenBank/DDBJ whole genome shotgun (WGS) entry which is preliminary data.</text>
</comment>
<keyword evidence="1" id="KW-1133">Transmembrane helix</keyword>
<dbReference type="SUPFAM" id="SSF56112">
    <property type="entry name" value="Protein kinase-like (PK-like)"/>
    <property type="match status" value="1"/>
</dbReference>
<feature type="transmembrane region" description="Helical" evidence="1">
    <location>
        <begin position="536"/>
        <end position="557"/>
    </location>
</feature>
<dbReference type="SMART" id="SM00220">
    <property type="entry name" value="S_TKc"/>
    <property type="match status" value="1"/>
</dbReference>
<sequence>MSATEESRHWTEVCPSICRHERLSEVRERLIQHGLNILDRADFTIGRKIGEGGQGTIYEATTSLNIRTTLAVKKFKPLEGISQGNCITRHLTNYFPNVCKPFGVFFDHDDSLCILMPRYSTDLRALIDSQVLSDGAPFSEEVAVSIITTLAISLKALHGVGIYHRDIKAANILVGPRSNTEHIYIPDIYITDFENSPHVVGTGFWRAPEALQALDVLAEQRAPLPAKQLQAADVYSFAMTCYEILTGKTPFDNHPWWDYNLVLSGGRPELPYHVPELLKNLIHQCWHQDVDARPSFAEIVALLQESNSLARQVESVQEMVKEQGEASSKWLDASPEACLVELKLSLLSPEMLHTVAGFDTIQANAKLERVIPEFISTCEEFKSKFGWDSHLRQPSLPFVDYVERTRLLMLIKHWHKLHIDGLIAMRDETKHHHDRLMDSEVFDGVFNFIFLSGHRMCLLLRIVTIISEGSAERELSESEVAYLDKLTIVGAFIKSLVDAGVSRSTAASEVADIAARLSLLQIFSIGEVRDHFLHKWYFMAIFYPLYDTVVSSVWAVCSRVFGIILLYLGYKISAVSGLSSFLFEYTRYSISGFHEVFLIYLALREGFASPLIYYILWKAWGWEAIFSSLINSVV</sequence>
<dbReference type="InterPro" id="IPR008271">
    <property type="entry name" value="Ser/Thr_kinase_AS"/>
</dbReference>
<evidence type="ECO:0000259" key="2">
    <source>
        <dbReference type="PROSITE" id="PS50011"/>
    </source>
</evidence>
<dbReference type="GO" id="GO:0005524">
    <property type="term" value="F:ATP binding"/>
    <property type="evidence" value="ECO:0007669"/>
    <property type="project" value="InterPro"/>
</dbReference>
<dbReference type="InterPro" id="IPR000719">
    <property type="entry name" value="Prot_kinase_dom"/>
</dbReference>
<keyword evidence="1" id="KW-0472">Membrane</keyword>
<evidence type="ECO:0000313" key="3">
    <source>
        <dbReference type="EMBL" id="KAG0587863.1"/>
    </source>
</evidence>
<dbReference type="GO" id="GO:0004674">
    <property type="term" value="F:protein serine/threonine kinase activity"/>
    <property type="evidence" value="ECO:0007669"/>
    <property type="project" value="TreeGrafter"/>
</dbReference>
<dbReference type="InterPro" id="IPR011009">
    <property type="entry name" value="Kinase-like_dom_sf"/>
</dbReference>
<proteinExistence type="predicted"/>
<gene>
    <name evidence="3" type="ORF">KC19_2G197200</name>
</gene>
<dbReference type="PROSITE" id="PS00108">
    <property type="entry name" value="PROTEIN_KINASE_ST"/>
    <property type="match status" value="1"/>
</dbReference>
<dbReference type="Gene3D" id="1.10.510.10">
    <property type="entry name" value="Transferase(Phosphotransferase) domain 1"/>
    <property type="match status" value="1"/>
</dbReference>
<protein>
    <recommendedName>
        <fullName evidence="2">Protein kinase domain-containing protein</fullName>
    </recommendedName>
</protein>
<dbReference type="Pfam" id="PF00069">
    <property type="entry name" value="Pkinase"/>
    <property type="match status" value="1"/>
</dbReference>
<feature type="transmembrane region" description="Helical" evidence="1">
    <location>
        <begin position="597"/>
        <end position="616"/>
    </location>
</feature>
<organism evidence="3 4">
    <name type="scientific">Ceratodon purpureus</name>
    <name type="common">Fire moss</name>
    <name type="synonym">Dicranum purpureum</name>
    <dbReference type="NCBI Taxonomy" id="3225"/>
    <lineage>
        <taxon>Eukaryota</taxon>
        <taxon>Viridiplantae</taxon>
        <taxon>Streptophyta</taxon>
        <taxon>Embryophyta</taxon>
        <taxon>Bryophyta</taxon>
        <taxon>Bryophytina</taxon>
        <taxon>Bryopsida</taxon>
        <taxon>Dicranidae</taxon>
        <taxon>Pseudoditrichales</taxon>
        <taxon>Ditrichaceae</taxon>
        <taxon>Ceratodon</taxon>
    </lineage>
</organism>
<dbReference type="AlphaFoldDB" id="A0A8T0IZS5"/>
<evidence type="ECO:0000256" key="1">
    <source>
        <dbReference type="SAM" id="Phobius"/>
    </source>
</evidence>
<reference evidence="3" key="1">
    <citation type="submission" date="2020-06" db="EMBL/GenBank/DDBJ databases">
        <title>WGS assembly of Ceratodon purpureus strain R40.</title>
        <authorList>
            <person name="Carey S.B."/>
            <person name="Jenkins J."/>
            <person name="Shu S."/>
            <person name="Lovell J.T."/>
            <person name="Sreedasyam A."/>
            <person name="Maumus F."/>
            <person name="Tiley G.P."/>
            <person name="Fernandez-Pozo N."/>
            <person name="Barry K."/>
            <person name="Chen C."/>
            <person name="Wang M."/>
            <person name="Lipzen A."/>
            <person name="Daum C."/>
            <person name="Saski C.A."/>
            <person name="Payton A.C."/>
            <person name="Mcbreen J.C."/>
            <person name="Conrad R.E."/>
            <person name="Kollar L.M."/>
            <person name="Olsson S."/>
            <person name="Huttunen S."/>
            <person name="Landis J.B."/>
            <person name="Wickett N.J."/>
            <person name="Johnson M.G."/>
            <person name="Rensing S.A."/>
            <person name="Grimwood J."/>
            <person name="Schmutz J."/>
            <person name="Mcdaniel S.F."/>
        </authorList>
    </citation>
    <scope>NUCLEOTIDE SEQUENCE</scope>
    <source>
        <strain evidence="3">R40</strain>
    </source>
</reference>
<keyword evidence="4" id="KW-1185">Reference proteome</keyword>
<dbReference type="EMBL" id="CM026422">
    <property type="protein sequence ID" value="KAG0587863.1"/>
    <property type="molecule type" value="Genomic_DNA"/>
</dbReference>
<dbReference type="InterPro" id="IPR051681">
    <property type="entry name" value="Ser/Thr_Kinases-Pseudokinases"/>
</dbReference>
<evidence type="ECO:0000313" key="4">
    <source>
        <dbReference type="Proteomes" id="UP000822688"/>
    </source>
</evidence>
<dbReference type="PANTHER" id="PTHR44329:SF260">
    <property type="entry name" value="PROTEIN KINASE DOMAIN-CONTAINING PROTEIN"/>
    <property type="match status" value="1"/>
</dbReference>
<keyword evidence="1" id="KW-0812">Transmembrane</keyword>
<name>A0A8T0IZS5_CERPU</name>
<dbReference type="Proteomes" id="UP000822688">
    <property type="component" value="Chromosome 2"/>
</dbReference>